<dbReference type="Proteomes" id="UP000198403">
    <property type="component" value="Unassembled WGS sequence"/>
</dbReference>
<dbReference type="EMBL" id="FZNO01000005">
    <property type="protein sequence ID" value="SNR38899.1"/>
    <property type="molecule type" value="Genomic_DNA"/>
</dbReference>
<keyword evidence="2" id="KW-1185">Reference proteome</keyword>
<sequence length="149" mass="15792">MSTPVDLAPIHLRLYNASPGPWALDPDDPSTVEAVDRPNLALCALSSRPSLEEKANAALIAHAPADLAALVAEVERLREENDLLREFGRIQHERVVGLEGHIDLLLALDEAGTCAGCNAELLDDGSCAVCEVAAEDAVPLTVYADGSDR</sequence>
<accession>A0A238VZL3</accession>
<evidence type="ECO:0000313" key="1">
    <source>
        <dbReference type="EMBL" id="SNR38899.1"/>
    </source>
</evidence>
<evidence type="ECO:0000313" key="2">
    <source>
        <dbReference type="Proteomes" id="UP000198403"/>
    </source>
</evidence>
<reference evidence="1 2" key="1">
    <citation type="submission" date="2017-06" db="EMBL/GenBank/DDBJ databases">
        <authorList>
            <person name="Kim H.J."/>
            <person name="Triplett B.A."/>
        </authorList>
    </citation>
    <scope>NUCLEOTIDE SEQUENCE [LARGE SCALE GENOMIC DNA]</scope>
    <source>
        <strain evidence="1 2">DSM 44272</strain>
    </source>
</reference>
<dbReference type="AlphaFoldDB" id="A0A238VZL3"/>
<name>A0A238VZL3_9ACTN</name>
<gene>
    <name evidence="1" type="ORF">SAMN06272737_105134</name>
</gene>
<proteinExistence type="predicted"/>
<organism evidence="1 2">
    <name type="scientific">Blastococcus mobilis</name>
    <dbReference type="NCBI Taxonomy" id="1938746"/>
    <lineage>
        <taxon>Bacteria</taxon>
        <taxon>Bacillati</taxon>
        <taxon>Actinomycetota</taxon>
        <taxon>Actinomycetes</taxon>
        <taxon>Geodermatophilales</taxon>
        <taxon>Geodermatophilaceae</taxon>
        <taxon>Blastococcus</taxon>
    </lineage>
</organism>
<dbReference type="RefSeq" id="WP_089335733.1">
    <property type="nucleotide sequence ID" value="NZ_FZNO01000005.1"/>
</dbReference>
<protein>
    <submittedName>
        <fullName evidence="1">Uncharacterized protein</fullName>
    </submittedName>
</protein>